<dbReference type="GO" id="GO:0000976">
    <property type="term" value="F:transcription cis-regulatory region binding"/>
    <property type="evidence" value="ECO:0007669"/>
    <property type="project" value="TreeGrafter"/>
</dbReference>
<evidence type="ECO:0000256" key="2">
    <source>
        <dbReference type="ARBA" id="ARBA00023012"/>
    </source>
</evidence>
<keyword evidence="1 6" id="KW-0597">Phosphoprotein</keyword>
<keyword evidence="5" id="KW-0804">Transcription</keyword>
<keyword evidence="2" id="KW-0902">Two-component regulatory system</keyword>
<dbReference type="GO" id="GO:0032993">
    <property type="term" value="C:protein-DNA complex"/>
    <property type="evidence" value="ECO:0007669"/>
    <property type="project" value="TreeGrafter"/>
</dbReference>
<dbReference type="InterPro" id="IPR001789">
    <property type="entry name" value="Sig_transdc_resp-reg_receiver"/>
</dbReference>
<evidence type="ECO:0000256" key="6">
    <source>
        <dbReference type="PROSITE-ProRule" id="PRU00169"/>
    </source>
</evidence>
<dbReference type="Pfam" id="PF00072">
    <property type="entry name" value="Response_reg"/>
    <property type="match status" value="1"/>
</dbReference>
<gene>
    <name evidence="8" type="ORF">FLL46_15525</name>
</gene>
<dbReference type="Gene3D" id="3.40.50.2300">
    <property type="match status" value="1"/>
</dbReference>
<keyword evidence="3" id="KW-0805">Transcription regulation</keyword>
<evidence type="ECO:0000313" key="9">
    <source>
        <dbReference type="Proteomes" id="UP000315439"/>
    </source>
</evidence>
<dbReference type="PANTHER" id="PTHR48111:SF1">
    <property type="entry name" value="TWO-COMPONENT RESPONSE REGULATOR ORR33"/>
    <property type="match status" value="1"/>
</dbReference>
<feature type="modified residue" description="4-aspartylphosphate" evidence="6">
    <location>
        <position position="54"/>
    </location>
</feature>
<protein>
    <submittedName>
        <fullName evidence="8">Response regulator</fullName>
    </submittedName>
</protein>
<comment type="caution">
    <text evidence="8">The sequence shown here is derived from an EMBL/GenBank/DDBJ whole genome shotgun (WGS) entry which is preliminary data.</text>
</comment>
<dbReference type="GO" id="GO:0000156">
    <property type="term" value="F:phosphorelay response regulator activity"/>
    <property type="evidence" value="ECO:0007669"/>
    <property type="project" value="TreeGrafter"/>
</dbReference>
<evidence type="ECO:0000256" key="4">
    <source>
        <dbReference type="ARBA" id="ARBA00023125"/>
    </source>
</evidence>
<evidence type="ECO:0000313" key="8">
    <source>
        <dbReference type="EMBL" id="TQV87208.1"/>
    </source>
</evidence>
<dbReference type="SUPFAM" id="SSF52172">
    <property type="entry name" value="CheY-like"/>
    <property type="match status" value="1"/>
</dbReference>
<sequence>MSQQQKILVVDDAVDNRLLLKMLLEDSYQVDEVDSGRACLDLLQNESPDLILLDINMPETSGYEVCSEIRKTPEISALPVIFVSALDSTEERLAGFEVGADDYITKPVDGEELLKKVELRLARQQEIADAKNEASMAMNVAMEAMTSSSELGQIIQFVKKVEEQNTLEAVGTAILAMAQEFSLNSCALVTGEESVYVGCQAGSLEARLLEKFLSCEERVTNLGIRTIIRSDNLVLLVKNMPLDDESRYGRLKDHLAVLTDIANGRLSTINAKIAMLSQRKDILNQVISLAEKQIKLTSEKIHLHSETVIKTMEAMLNELESMLFGLGLEEDQEKKLMVLADRTSDNLTQNNEQTSALDSELGVILEALYDLLEKE</sequence>
<evidence type="ECO:0000256" key="5">
    <source>
        <dbReference type="ARBA" id="ARBA00023163"/>
    </source>
</evidence>
<evidence type="ECO:0000256" key="3">
    <source>
        <dbReference type="ARBA" id="ARBA00023015"/>
    </source>
</evidence>
<dbReference type="PANTHER" id="PTHR48111">
    <property type="entry name" value="REGULATOR OF RPOS"/>
    <property type="match status" value="1"/>
</dbReference>
<dbReference type="Proteomes" id="UP000315439">
    <property type="component" value="Unassembled WGS sequence"/>
</dbReference>
<reference evidence="8 9" key="1">
    <citation type="submission" date="2019-07" db="EMBL/GenBank/DDBJ databases">
        <title>Draft genome for Aliikangiella sp. M105.</title>
        <authorList>
            <person name="Wang G."/>
        </authorList>
    </citation>
    <scope>NUCLEOTIDE SEQUENCE [LARGE SCALE GENOMIC DNA]</scope>
    <source>
        <strain evidence="8 9">M105</strain>
    </source>
</reference>
<keyword evidence="9" id="KW-1185">Reference proteome</keyword>
<dbReference type="GO" id="GO:0005829">
    <property type="term" value="C:cytosol"/>
    <property type="evidence" value="ECO:0007669"/>
    <property type="project" value="TreeGrafter"/>
</dbReference>
<name>A0A545UCM1_9GAMM</name>
<proteinExistence type="predicted"/>
<organism evidence="8 9">
    <name type="scientific">Aliikangiella coralliicola</name>
    <dbReference type="NCBI Taxonomy" id="2592383"/>
    <lineage>
        <taxon>Bacteria</taxon>
        <taxon>Pseudomonadati</taxon>
        <taxon>Pseudomonadota</taxon>
        <taxon>Gammaproteobacteria</taxon>
        <taxon>Oceanospirillales</taxon>
        <taxon>Pleioneaceae</taxon>
        <taxon>Aliikangiella</taxon>
    </lineage>
</organism>
<dbReference type="EMBL" id="VIKS01000009">
    <property type="protein sequence ID" value="TQV87208.1"/>
    <property type="molecule type" value="Genomic_DNA"/>
</dbReference>
<dbReference type="InterPro" id="IPR011006">
    <property type="entry name" value="CheY-like_superfamily"/>
</dbReference>
<dbReference type="PROSITE" id="PS50110">
    <property type="entry name" value="RESPONSE_REGULATORY"/>
    <property type="match status" value="1"/>
</dbReference>
<evidence type="ECO:0000259" key="7">
    <source>
        <dbReference type="PROSITE" id="PS50110"/>
    </source>
</evidence>
<evidence type="ECO:0000256" key="1">
    <source>
        <dbReference type="ARBA" id="ARBA00022553"/>
    </source>
</evidence>
<dbReference type="SMART" id="SM00448">
    <property type="entry name" value="REC"/>
    <property type="match status" value="1"/>
</dbReference>
<dbReference type="InterPro" id="IPR039420">
    <property type="entry name" value="WalR-like"/>
</dbReference>
<dbReference type="GO" id="GO:0006355">
    <property type="term" value="P:regulation of DNA-templated transcription"/>
    <property type="evidence" value="ECO:0007669"/>
    <property type="project" value="TreeGrafter"/>
</dbReference>
<dbReference type="OrthoDB" id="8874570at2"/>
<keyword evidence="4" id="KW-0238">DNA-binding</keyword>
<feature type="domain" description="Response regulatory" evidence="7">
    <location>
        <begin position="6"/>
        <end position="121"/>
    </location>
</feature>
<dbReference type="RefSeq" id="WP_142932235.1">
    <property type="nucleotide sequence ID" value="NZ_ML660165.1"/>
</dbReference>
<accession>A0A545UCM1</accession>
<dbReference type="AlphaFoldDB" id="A0A545UCM1"/>